<dbReference type="EMBL" id="CP014544">
    <property type="protein sequence ID" value="AMO67015.1"/>
    <property type="molecule type" value="Genomic_DNA"/>
</dbReference>
<feature type="active site" description="Proton acceptor" evidence="1">
    <location>
        <position position="164"/>
    </location>
</feature>
<dbReference type="Proteomes" id="UP000074119">
    <property type="component" value="Chromosome"/>
</dbReference>
<dbReference type="KEGG" id="zal:AZF00_01275"/>
<evidence type="ECO:0000256" key="1">
    <source>
        <dbReference type="HAMAP-Rule" id="MF_00934"/>
    </source>
</evidence>
<comment type="subunit">
    <text evidence="1">Monomer.</text>
</comment>
<reference evidence="2 3" key="1">
    <citation type="submission" date="2015-12" db="EMBL/GenBank/DDBJ databases">
        <authorList>
            <person name="Shamseldin A."/>
            <person name="Moawad H."/>
            <person name="Abd El-Rahim W.M."/>
            <person name="Sadowsky M.J."/>
        </authorList>
    </citation>
    <scope>NUCLEOTIDE SEQUENCE [LARGE SCALE GENOMIC DNA]</scope>
    <source>
        <strain evidence="2 3">SM2</strain>
    </source>
</reference>
<dbReference type="PANTHER" id="PTHR37426:SF1">
    <property type="entry name" value="RIBOSOMAL RNA LARGE SUBUNIT METHYLTRANSFERASE J"/>
    <property type="match status" value="1"/>
</dbReference>
<name>A0A127M1B5_9GAMM</name>
<comment type="similarity">
    <text evidence="1">Belongs to the RlmJ family.</text>
</comment>
<feature type="binding site" evidence="1">
    <location>
        <position position="164"/>
    </location>
    <ligand>
        <name>S-adenosyl-L-methionine</name>
        <dbReference type="ChEBI" id="CHEBI:59789"/>
    </ligand>
</feature>
<dbReference type="RefSeq" id="WP_062382637.1">
    <property type="nucleotide sequence ID" value="NZ_CP014544.1"/>
</dbReference>
<dbReference type="AlphaFoldDB" id="A0A127M1B5"/>
<dbReference type="GO" id="GO:0005829">
    <property type="term" value="C:cytosol"/>
    <property type="evidence" value="ECO:0007669"/>
    <property type="project" value="TreeGrafter"/>
</dbReference>
<feature type="binding site" evidence="1">
    <location>
        <begin position="143"/>
        <end position="144"/>
    </location>
    <ligand>
        <name>S-adenosyl-L-methionine</name>
        <dbReference type="ChEBI" id="CHEBI:59789"/>
    </ligand>
</feature>
<organism evidence="2 3">
    <name type="scientific">Zhongshania aliphaticivorans</name>
    <dbReference type="NCBI Taxonomy" id="1470434"/>
    <lineage>
        <taxon>Bacteria</taxon>
        <taxon>Pseudomonadati</taxon>
        <taxon>Pseudomonadota</taxon>
        <taxon>Gammaproteobacteria</taxon>
        <taxon>Cellvibrionales</taxon>
        <taxon>Spongiibacteraceae</taxon>
        <taxon>Zhongshania</taxon>
    </lineage>
</organism>
<dbReference type="Pfam" id="PF04378">
    <property type="entry name" value="RsmJ"/>
    <property type="match status" value="1"/>
</dbReference>
<feature type="binding site" evidence="1">
    <location>
        <position position="102"/>
    </location>
    <ligand>
        <name>S-adenosyl-L-methionine</name>
        <dbReference type="ChEBI" id="CHEBI:59789"/>
    </ligand>
</feature>
<sequence length="279" mass="31190">MLSYRHGFHAGNHADVLKHLVQVLCLDYLQQKPTAVSYIDTHAGAGFYHFASAFSAQNREFDSGIAKLRSATSGQDFPAPLQRYLEVIDACCKGEAEGYPGSPAIALQLLREQDKAHLFELHPNDHENLRKRFHHSARINDADGFAGLKALLPPPSKRALVLIDPPYEDKNDYRNVITALKDSQRRFPNGVYALWYPLIPRDESTDLGRRLKALSPKNYLHVKLTVQAPAGEHGMFGSAMFVINPPWQLANQLTEVMPILEQLLGDGEHSQFELNSATP</sequence>
<gene>
    <name evidence="1" type="primary">rlmJ</name>
    <name evidence="2" type="ORF">AZF00_01275</name>
</gene>
<feature type="site" description="Interaction with substrate rRNA" evidence="1">
    <location>
        <position position="4"/>
    </location>
</feature>
<proteinExistence type="inferred from homology"/>
<keyword evidence="1" id="KW-0694">RNA-binding</keyword>
<dbReference type="InterPro" id="IPR029063">
    <property type="entry name" value="SAM-dependent_MTases_sf"/>
</dbReference>
<dbReference type="Gene3D" id="3.40.50.150">
    <property type="entry name" value="Vaccinia Virus protein VP39"/>
    <property type="match status" value="1"/>
</dbReference>
<comment type="function">
    <text evidence="1">Specifically methylates the adenine in position 2030 of 23S rRNA.</text>
</comment>
<keyword evidence="1" id="KW-0489">Methyltransferase</keyword>
<keyword evidence="1" id="KW-0949">S-adenosyl-L-methionine</keyword>
<dbReference type="GO" id="GO:0036307">
    <property type="term" value="F:23S rRNA (adenine(2030)-N(6))-methyltransferase activity"/>
    <property type="evidence" value="ECO:0007669"/>
    <property type="project" value="UniProtKB-UniRule"/>
</dbReference>
<evidence type="ECO:0000313" key="2">
    <source>
        <dbReference type="EMBL" id="AMO67015.1"/>
    </source>
</evidence>
<feature type="binding site" evidence="1">
    <location>
        <position position="42"/>
    </location>
    <ligand>
        <name>S-adenosyl-L-methionine</name>
        <dbReference type="ChEBI" id="CHEBI:59789"/>
    </ligand>
</feature>
<evidence type="ECO:0000313" key="3">
    <source>
        <dbReference type="Proteomes" id="UP000074119"/>
    </source>
</evidence>
<keyword evidence="1" id="KW-0808">Transferase</keyword>
<dbReference type="InterPro" id="IPR007473">
    <property type="entry name" value="RlmJ"/>
</dbReference>
<dbReference type="HAMAP" id="MF_00934">
    <property type="entry name" value="23SrRNA_methyltr_J"/>
    <property type="match status" value="1"/>
</dbReference>
<dbReference type="PANTHER" id="PTHR37426">
    <property type="entry name" value="RIBOSOMAL RNA LARGE SUBUNIT METHYLTRANSFERASE J"/>
    <property type="match status" value="1"/>
</dbReference>
<protein>
    <recommendedName>
        <fullName evidence="1">Ribosomal RNA large subunit methyltransferase J</fullName>
        <ecNumber evidence="1">2.1.1.266</ecNumber>
    </recommendedName>
    <alternativeName>
        <fullName evidence="1">23S rRNA (adenine(2030)-N6)-methyltransferase</fullName>
    </alternativeName>
    <alternativeName>
        <fullName evidence="1">23S rRNA m6A2030 methyltransferase</fullName>
    </alternativeName>
</protein>
<accession>A0A127M1B5</accession>
<dbReference type="STRING" id="1470434.AZF00_01275"/>
<keyword evidence="1" id="KW-0698">rRNA processing</keyword>
<dbReference type="GO" id="GO:0070475">
    <property type="term" value="P:rRNA base methylation"/>
    <property type="evidence" value="ECO:0007669"/>
    <property type="project" value="UniProtKB-UniRule"/>
</dbReference>
<dbReference type="SUPFAM" id="SSF53335">
    <property type="entry name" value="S-adenosyl-L-methionine-dependent methyltransferases"/>
    <property type="match status" value="1"/>
</dbReference>
<dbReference type="GO" id="GO:0003723">
    <property type="term" value="F:RNA binding"/>
    <property type="evidence" value="ECO:0007669"/>
    <property type="project" value="UniProtKB-UniRule"/>
</dbReference>
<dbReference type="EC" id="2.1.1.266" evidence="1"/>
<feature type="binding site" evidence="1">
    <location>
        <position position="120"/>
    </location>
    <ligand>
        <name>S-adenosyl-L-methionine</name>
        <dbReference type="ChEBI" id="CHEBI:59789"/>
    </ligand>
</feature>
<feature type="binding site" evidence="1">
    <location>
        <position position="19"/>
    </location>
    <ligand>
        <name>S-adenosyl-L-methionine</name>
        <dbReference type="ChEBI" id="CHEBI:59789"/>
    </ligand>
</feature>
<comment type="catalytic activity">
    <reaction evidence="1">
        <text>adenosine(2030) in 23S rRNA + S-adenosyl-L-methionine = N(6)-methyladenosine(2030) in 23S rRNA + S-adenosyl-L-homocysteine + H(+)</text>
        <dbReference type="Rhea" id="RHEA:43736"/>
        <dbReference type="Rhea" id="RHEA-COMP:10668"/>
        <dbReference type="Rhea" id="RHEA-COMP:10669"/>
        <dbReference type="ChEBI" id="CHEBI:15378"/>
        <dbReference type="ChEBI" id="CHEBI:57856"/>
        <dbReference type="ChEBI" id="CHEBI:59789"/>
        <dbReference type="ChEBI" id="CHEBI:74411"/>
        <dbReference type="ChEBI" id="CHEBI:74449"/>
        <dbReference type="EC" id="2.1.1.266"/>
    </reaction>
</comment>